<name>A0A915HPP5_ROMCU</name>
<proteinExistence type="predicted"/>
<dbReference type="Proteomes" id="UP000887565">
    <property type="component" value="Unplaced"/>
</dbReference>
<protein>
    <submittedName>
        <fullName evidence="3">Uncharacterized protein</fullName>
    </submittedName>
</protein>
<reference evidence="3" key="1">
    <citation type="submission" date="2022-11" db="UniProtKB">
        <authorList>
            <consortium name="WormBaseParasite"/>
        </authorList>
    </citation>
    <scope>IDENTIFICATION</scope>
</reference>
<feature type="region of interest" description="Disordered" evidence="1">
    <location>
        <begin position="1"/>
        <end position="52"/>
    </location>
</feature>
<evidence type="ECO:0000313" key="3">
    <source>
        <dbReference type="WBParaSite" id="nRc.2.0.1.t03435-RA"/>
    </source>
</evidence>
<evidence type="ECO:0000256" key="1">
    <source>
        <dbReference type="SAM" id="MobiDB-lite"/>
    </source>
</evidence>
<keyword evidence="2" id="KW-1185">Reference proteome</keyword>
<sequence length="78" mass="9168">MWSANPPQLKPHPKPNRITVPTPIVPRIREQPLNPSPRTEHGAQLKSYNQTKHLITSSNRNINSFKIRIYPNWYDDDR</sequence>
<evidence type="ECO:0000313" key="2">
    <source>
        <dbReference type="Proteomes" id="UP000887565"/>
    </source>
</evidence>
<dbReference type="AlphaFoldDB" id="A0A915HPP5"/>
<accession>A0A915HPP5</accession>
<organism evidence="2 3">
    <name type="scientific">Romanomermis culicivorax</name>
    <name type="common">Nematode worm</name>
    <dbReference type="NCBI Taxonomy" id="13658"/>
    <lineage>
        <taxon>Eukaryota</taxon>
        <taxon>Metazoa</taxon>
        <taxon>Ecdysozoa</taxon>
        <taxon>Nematoda</taxon>
        <taxon>Enoplea</taxon>
        <taxon>Dorylaimia</taxon>
        <taxon>Mermithida</taxon>
        <taxon>Mermithoidea</taxon>
        <taxon>Mermithidae</taxon>
        <taxon>Romanomermis</taxon>
    </lineage>
</organism>
<dbReference type="WBParaSite" id="nRc.2.0.1.t03435-RA">
    <property type="protein sequence ID" value="nRc.2.0.1.t03435-RA"/>
    <property type="gene ID" value="nRc.2.0.1.g03435"/>
</dbReference>